<proteinExistence type="predicted"/>
<reference evidence="2" key="1">
    <citation type="journal article" date="2014" name="Nat. Genet.">
        <title>Genome of the human hookworm Necator americanus.</title>
        <authorList>
            <person name="Tang Y.T."/>
            <person name="Gao X."/>
            <person name="Rosa B.A."/>
            <person name="Abubucker S."/>
            <person name="Hallsworth-Pepin K."/>
            <person name="Martin J."/>
            <person name="Tyagi R."/>
            <person name="Heizer E."/>
            <person name="Zhang X."/>
            <person name="Bhonagiri-Palsikar V."/>
            <person name="Minx P."/>
            <person name="Warren W.C."/>
            <person name="Wang Q."/>
            <person name="Zhan B."/>
            <person name="Hotez P.J."/>
            <person name="Sternberg P.W."/>
            <person name="Dougall A."/>
            <person name="Gaze S.T."/>
            <person name="Mulvenna J."/>
            <person name="Sotillo J."/>
            <person name="Ranganathan S."/>
            <person name="Rabelo E.M."/>
            <person name="Wilson R.K."/>
            <person name="Felgner P.L."/>
            <person name="Bethony J."/>
            <person name="Hawdon J.M."/>
            <person name="Gasser R.B."/>
            <person name="Loukas A."/>
            <person name="Mitreva M."/>
        </authorList>
    </citation>
    <scope>NUCLEOTIDE SEQUENCE [LARGE SCALE GENOMIC DNA]</scope>
</reference>
<dbReference type="AlphaFoldDB" id="W2TGJ4"/>
<dbReference type="EMBL" id="KI658987">
    <property type="protein sequence ID" value="ETN80719.1"/>
    <property type="molecule type" value="Genomic_DNA"/>
</dbReference>
<dbReference type="Proteomes" id="UP000053676">
    <property type="component" value="Unassembled WGS sequence"/>
</dbReference>
<keyword evidence="2" id="KW-1185">Reference proteome</keyword>
<evidence type="ECO:0000313" key="1">
    <source>
        <dbReference type="EMBL" id="ETN80719.1"/>
    </source>
</evidence>
<sequence>MGHFRSKCSALIYRRHRPNALRTPFQPPLRLLVNAAGRKRRRNYKRLRNKFQKDSGWDSCHILL</sequence>
<evidence type="ECO:0000313" key="2">
    <source>
        <dbReference type="Proteomes" id="UP000053676"/>
    </source>
</evidence>
<dbReference type="KEGG" id="nai:NECAME_09001"/>
<accession>W2TGJ4</accession>
<gene>
    <name evidence="1" type="ORF">NECAME_09001</name>
</gene>
<protein>
    <submittedName>
        <fullName evidence="1">Uncharacterized protein</fullName>
    </submittedName>
</protein>
<name>W2TGJ4_NECAM</name>
<organism evidence="1 2">
    <name type="scientific">Necator americanus</name>
    <name type="common">Human hookworm</name>
    <dbReference type="NCBI Taxonomy" id="51031"/>
    <lineage>
        <taxon>Eukaryota</taxon>
        <taxon>Metazoa</taxon>
        <taxon>Ecdysozoa</taxon>
        <taxon>Nematoda</taxon>
        <taxon>Chromadorea</taxon>
        <taxon>Rhabditida</taxon>
        <taxon>Rhabditina</taxon>
        <taxon>Rhabditomorpha</taxon>
        <taxon>Strongyloidea</taxon>
        <taxon>Ancylostomatidae</taxon>
        <taxon>Bunostominae</taxon>
        <taxon>Necator</taxon>
    </lineage>
</organism>